<organism evidence="1 2">
    <name type="scientific">Sporosarcina psychrophila</name>
    <name type="common">Bacillus psychrophilus</name>
    <dbReference type="NCBI Taxonomy" id="1476"/>
    <lineage>
        <taxon>Bacteria</taxon>
        <taxon>Bacillati</taxon>
        <taxon>Bacillota</taxon>
        <taxon>Bacilli</taxon>
        <taxon>Bacillales</taxon>
        <taxon>Caryophanaceae</taxon>
        <taxon>Sporosarcina</taxon>
    </lineage>
</organism>
<accession>A0A921FXL2</accession>
<reference evidence="1" key="1">
    <citation type="journal article" date="2021" name="PeerJ">
        <title>Extensive microbial diversity within the chicken gut microbiome revealed by metagenomics and culture.</title>
        <authorList>
            <person name="Gilroy R."/>
            <person name="Ravi A."/>
            <person name="Getino M."/>
            <person name="Pursley I."/>
            <person name="Horton D.L."/>
            <person name="Alikhan N.F."/>
            <person name="Baker D."/>
            <person name="Gharbi K."/>
            <person name="Hall N."/>
            <person name="Watson M."/>
            <person name="Adriaenssens E.M."/>
            <person name="Foster-Nyarko E."/>
            <person name="Jarju S."/>
            <person name="Secka A."/>
            <person name="Antonio M."/>
            <person name="Oren A."/>
            <person name="Chaudhuri R.R."/>
            <person name="La Ragione R."/>
            <person name="Hildebrand F."/>
            <person name="Pallen M.J."/>
        </authorList>
    </citation>
    <scope>NUCLEOTIDE SEQUENCE</scope>
    <source>
        <strain evidence="1">CHK171-7178</strain>
    </source>
</reference>
<reference evidence="1" key="2">
    <citation type="submission" date="2021-09" db="EMBL/GenBank/DDBJ databases">
        <authorList>
            <person name="Gilroy R."/>
        </authorList>
    </citation>
    <scope>NUCLEOTIDE SEQUENCE</scope>
    <source>
        <strain evidence="1">CHK171-7178</strain>
    </source>
</reference>
<gene>
    <name evidence="1" type="ORF">K8V56_03405</name>
</gene>
<dbReference type="EMBL" id="DYWT01000055">
    <property type="protein sequence ID" value="HJF30812.1"/>
    <property type="molecule type" value="Genomic_DNA"/>
</dbReference>
<evidence type="ECO:0000313" key="2">
    <source>
        <dbReference type="Proteomes" id="UP000698173"/>
    </source>
</evidence>
<comment type="caution">
    <text evidence="1">The sequence shown here is derived from an EMBL/GenBank/DDBJ whole genome shotgun (WGS) entry which is preliminary data.</text>
</comment>
<protein>
    <submittedName>
        <fullName evidence="1">Uncharacterized protein</fullName>
    </submittedName>
</protein>
<dbReference type="Proteomes" id="UP000698173">
    <property type="component" value="Unassembled WGS sequence"/>
</dbReference>
<sequence length="123" mass="13311">MSMKPGQLLFLITLLLLGLAGCNEAYKGNPIPKDFLGSSAADIFVLDSIVYSNAQDIEWVNELTYSLGEQVGKVTKQTDIAAEFKSGTANKLPVGTKIYETDTPVYIVIVGGKEIPYIGMYEG</sequence>
<dbReference type="PROSITE" id="PS51257">
    <property type="entry name" value="PROKAR_LIPOPROTEIN"/>
    <property type="match status" value="1"/>
</dbReference>
<dbReference type="AlphaFoldDB" id="A0A921FXL2"/>
<name>A0A921FXL2_SPOPS</name>
<evidence type="ECO:0000313" key="1">
    <source>
        <dbReference type="EMBL" id="HJF30812.1"/>
    </source>
</evidence>
<proteinExistence type="predicted"/>